<accession>A0AAN9JYE0</accession>
<gene>
    <name evidence="2" type="ORF">VNO77_44608</name>
</gene>
<name>A0AAN9JYE0_CANGL</name>
<dbReference type="AlphaFoldDB" id="A0AAN9JYE0"/>
<evidence type="ECO:0000256" key="1">
    <source>
        <dbReference type="SAM" id="MobiDB-lite"/>
    </source>
</evidence>
<feature type="compositionally biased region" description="Low complexity" evidence="1">
    <location>
        <begin position="99"/>
        <end position="116"/>
    </location>
</feature>
<keyword evidence="3" id="KW-1185">Reference proteome</keyword>
<sequence>MYLLTHAHDERKASENLSRFIVPDQPFVVVSRFSGGSTFAGFTTVSNSSFEIATLVWSSSLDAGTEVSLRDEATGAAGDEELLSQGEVRRRRSLAARQSTAKAAGSSAARIRSISL</sequence>
<comment type="caution">
    <text evidence="2">The sequence shown here is derived from an EMBL/GenBank/DDBJ whole genome shotgun (WGS) entry which is preliminary data.</text>
</comment>
<organism evidence="2 3">
    <name type="scientific">Canavalia gladiata</name>
    <name type="common">Sword bean</name>
    <name type="synonym">Dolichos gladiatus</name>
    <dbReference type="NCBI Taxonomy" id="3824"/>
    <lineage>
        <taxon>Eukaryota</taxon>
        <taxon>Viridiplantae</taxon>
        <taxon>Streptophyta</taxon>
        <taxon>Embryophyta</taxon>
        <taxon>Tracheophyta</taxon>
        <taxon>Spermatophyta</taxon>
        <taxon>Magnoliopsida</taxon>
        <taxon>eudicotyledons</taxon>
        <taxon>Gunneridae</taxon>
        <taxon>Pentapetalae</taxon>
        <taxon>rosids</taxon>
        <taxon>fabids</taxon>
        <taxon>Fabales</taxon>
        <taxon>Fabaceae</taxon>
        <taxon>Papilionoideae</taxon>
        <taxon>50 kb inversion clade</taxon>
        <taxon>NPAAA clade</taxon>
        <taxon>indigoferoid/millettioid clade</taxon>
        <taxon>Phaseoleae</taxon>
        <taxon>Canavalia</taxon>
    </lineage>
</organism>
<reference evidence="2 3" key="1">
    <citation type="submission" date="2024-01" db="EMBL/GenBank/DDBJ databases">
        <title>The genomes of 5 underutilized Papilionoideae crops provide insights into root nodulation and disease resistanc.</title>
        <authorList>
            <person name="Jiang F."/>
        </authorList>
    </citation>
    <scope>NUCLEOTIDE SEQUENCE [LARGE SCALE GENOMIC DNA]</scope>
    <source>
        <strain evidence="2">LVBAO_FW01</strain>
        <tissue evidence="2">Leaves</tissue>
    </source>
</reference>
<feature type="region of interest" description="Disordered" evidence="1">
    <location>
        <begin position="88"/>
        <end position="116"/>
    </location>
</feature>
<evidence type="ECO:0000313" key="3">
    <source>
        <dbReference type="Proteomes" id="UP001367508"/>
    </source>
</evidence>
<evidence type="ECO:0000313" key="2">
    <source>
        <dbReference type="EMBL" id="KAK7306656.1"/>
    </source>
</evidence>
<dbReference type="EMBL" id="JAYMYQ010000011">
    <property type="protein sequence ID" value="KAK7306656.1"/>
    <property type="molecule type" value="Genomic_DNA"/>
</dbReference>
<proteinExistence type="predicted"/>
<dbReference type="Proteomes" id="UP001367508">
    <property type="component" value="Unassembled WGS sequence"/>
</dbReference>
<protein>
    <submittedName>
        <fullName evidence="2">Uncharacterized protein</fullName>
    </submittedName>
</protein>